<evidence type="ECO:0000259" key="10">
    <source>
        <dbReference type="PROSITE" id="PS51767"/>
    </source>
</evidence>
<dbReference type="Proteomes" id="UP001634007">
    <property type="component" value="Unassembled WGS sequence"/>
</dbReference>
<dbReference type="PROSITE" id="PS00141">
    <property type="entry name" value="ASP_PROTEASE"/>
    <property type="match status" value="1"/>
</dbReference>
<evidence type="ECO:0000313" key="12">
    <source>
        <dbReference type="Proteomes" id="UP001634007"/>
    </source>
</evidence>
<keyword evidence="12" id="KW-1185">Reference proteome</keyword>
<sequence length="437" mass="46282">MEASLKFHSLLSFALVLALSIPFESAPADGFTLELVHRESLNSPFYNPADTRYQHVTNAIRRSISRVKRLDPSSVNAPGTPSAVIVSNNGEYLMNVSLGTPKSSILGIADTGSDLIWTQCAPCTDCFKQASPIFDPNKSSTYKAVSCSTSQCSVIDQTSCGGGQCQYSYSYGDSSYTIGNLATETFALGSSSGGATSFPGVVFGCGRQNGGNFDDKLDGIIGLGGGPASLVTQLGTATGGRFSYCLVPFYSDGGKSSKLNFGADAAVTGRGTVSTPLIQKEPETFYYLTLEAVSVGETRIEFSSGSSPSEDEGNIIIDSGTTLTLLPQDFYKKIEAAVVKQVKLTRTADPTQVLSLCYRATTDEGLGIPPVTFHFKGADVELNPGNSFVWVAENVICFAVSSGDLSIYGNLSQMDYLVGYDTQNSKLSFKPVDCSSN</sequence>
<reference evidence="11 12" key="1">
    <citation type="submission" date="2024-11" db="EMBL/GenBank/DDBJ databases">
        <title>Chromosome-level genome assembly of Eucalyptus globulus Labill. provides insights into its genome evolution.</title>
        <authorList>
            <person name="Li X."/>
        </authorList>
    </citation>
    <scope>NUCLEOTIDE SEQUENCE [LARGE SCALE GENOMIC DNA]</scope>
    <source>
        <strain evidence="11">CL2024</strain>
        <tissue evidence="11">Fresh tender leaves</tissue>
    </source>
</reference>
<gene>
    <name evidence="11" type="ORF">ACJRO7_020507</name>
</gene>
<feature type="chain" id="PRO_5044761442" description="Peptidase A1 domain-containing protein" evidence="9">
    <location>
        <begin position="19"/>
        <end position="437"/>
    </location>
</feature>
<evidence type="ECO:0000256" key="9">
    <source>
        <dbReference type="SAM" id="SignalP"/>
    </source>
</evidence>
<keyword evidence="5 9" id="KW-0732">Signal</keyword>
<evidence type="ECO:0000256" key="4">
    <source>
        <dbReference type="ARBA" id="ARBA00022670"/>
    </source>
</evidence>
<dbReference type="FunFam" id="2.40.70.10:FF:000016">
    <property type="entry name" value="Probable aspartic protease At2g35615"/>
    <property type="match status" value="1"/>
</dbReference>
<comment type="subcellular location">
    <subcellularLocation>
        <location evidence="1">Secreted</location>
    </subcellularLocation>
</comment>
<dbReference type="InterPro" id="IPR001969">
    <property type="entry name" value="Aspartic_peptidase_AS"/>
</dbReference>
<evidence type="ECO:0000256" key="3">
    <source>
        <dbReference type="ARBA" id="ARBA00022525"/>
    </source>
</evidence>
<keyword evidence="8" id="KW-0325">Glycoprotein</keyword>
<dbReference type="GO" id="GO:0005576">
    <property type="term" value="C:extracellular region"/>
    <property type="evidence" value="ECO:0007669"/>
    <property type="project" value="UniProtKB-SubCell"/>
</dbReference>
<organism evidence="11 12">
    <name type="scientific">Eucalyptus globulus</name>
    <name type="common">Tasmanian blue gum</name>
    <dbReference type="NCBI Taxonomy" id="34317"/>
    <lineage>
        <taxon>Eukaryota</taxon>
        <taxon>Viridiplantae</taxon>
        <taxon>Streptophyta</taxon>
        <taxon>Embryophyta</taxon>
        <taxon>Tracheophyta</taxon>
        <taxon>Spermatophyta</taxon>
        <taxon>Magnoliopsida</taxon>
        <taxon>eudicotyledons</taxon>
        <taxon>Gunneridae</taxon>
        <taxon>Pentapetalae</taxon>
        <taxon>rosids</taxon>
        <taxon>malvids</taxon>
        <taxon>Myrtales</taxon>
        <taxon>Myrtaceae</taxon>
        <taxon>Myrtoideae</taxon>
        <taxon>Eucalypteae</taxon>
        <taxon>Eucalyptus</taxon>
    </lineage>
</organism>
<dbReference type="CDD" id="cd05476">
    <property type="entry name" value="pepsin_A_like_plant"/>
    <property type="match status" value="1"/>
</dbReference>
<keyword evidence="3" id="KW-0964">Secreted</keyword>
<evidence type="ECO:0000313" key="11">
    <source>
        <dbReference type="EMBL" id="KAL3739116.1"/>
    </source>
</evidence>
<dbReference type="GO" id="GO:0006508">
    <property type="term" value="P:proteolysis"/>
    <property type="evidence" value="ECO:0007669"/>
    <property type="project" value="UniProtKB-KW"/>
</dbReference>
<feature type="signal peptide" evidence="9">
    <location>
        <begin position="1"/>
        <end position="18"/>
    </location>
</feature>
<dbReference type="Pfam" id="PF14541">
    <property type="entry name" value="TAXi_C"/>
    <property type="match status" value="1"/>
</dbReference>
<evidence type="ECO:0000256" key="8">
    <source>
        <dbReference type="ARBA" id="ARBA00023180"/>
    </source>
</evidence>
<dbReference type="InterPro" id="IPR032861">
    <property type="entry name" value="TAXi_N"/>
</dbReference>
<evidence type="ECO:0000256" key="2">
    <source>
        <dbReference type="ARBA" id="ARBA00007447"/>
    </source>
</evidence>
<dbReference type="AlphaFoldDB" id="A0ABD3KN02"/>
<evidence type="ECO:0000256" key="1">
    <source>
        <dbReference type="ARBA" id="ARBA00004613"/>
    </source>
</evidence>
<dbReference type="GO" id="GO:0004190">
    <property type="term" value="F:aspartic-type endopeptidase activity"/>
    <property type="evidence" value="ECO:0007669"/>
    <property type="project" value="UniProtKB-KW"/>
</dbReference>
<dbReference type="PROSITE" id="PS51767">
    <property type="entry name" value="PEPTIDASE_A1"/>
    <property type="match status" value="1"/>
</dbReference>
<dbReference type="SUPFAM" id="SSF50630">
    <property type="entry name" value="Acid proteases"/>
    <property type="match status" value="1"/>
</dbReference>
<name>A0ABD3KN02_EUCGL</name>
<dbReference type="InterPro" id="IPR051708">
    <property type="entry name" value="Plant_Aspart_Prot_A1"/>
</dbReference>
<dbReference type="FunFam" id="2.40.70.10:FF:000050">
    <property type="entry name" value="Aspartic proteinase CDR1"/>
    <property type="match status" value="1"/>
</dbReference>
<protein>
    <recommendedName>
        <fullName evidence="10">Peptidase A1 domain-containing protein</fullName>
    </recommendedName>
</protein>
<proteinExistence type="inferred from homology"/>
<feature type="domain" description="Peptidase A1" evidence="10">
    <location>
        <begin position="92"/>
        <end position="430"/>
    </location>
</feature>
<dbReference type="Pfam" id="PF14543">
    <property type="entry name" value="TAXi_N"/>
    <property type="match status" value="1"/>
</dbReference>
<evidence type="ECO:0000256" key="6">
    <source>
        <dbReference type="ARBA" id="ARBA00022750"/>
    </source>
</evidence>
<dbReference type="Gene3D" id="2.40.70.10">
    <property type="entry name" value="Acid Proteases"/>
    <property type="match status" value="2"/>
</dbReference>
<evidence type="ECO:0000256" key="5">
    <source>
        <dbReference type="ARBA" id="ARBA00022729"/>
    </source>
</evidence>
<dbReference type="InterPro" id="IPR033121">
    <property type="entry name" value="PEPTIDASE_A1"/>
</dbReference>
<evidence type="ECO:0000256" key="7">
    <source>
        <dbReference type="ARBA" id="ARBA00022801"/>
    </source>
</evidence>
<accession>A0ABD3KN02</accession>
<comment type="similarity">
    <text evidence="2">Belongs to the peptidase A1 family.</text>
</comment>
<dbReference type="EMBL" id="JBJKBG010000005">
    <property type="protein sequence ID" value="KAL3739116.1"/>
    <property type="molecule type" value="Genomic_DNA"/>
</dbReference>
<dbReference type="InterPro" id="IPR021109">
    <property type="entry name" value="Peptidase_aspartic_dom_sf"/>
</dbReference>
<dbReference type="PANTHER" id="PTHR47967:SF66">
    <property type="entry name" value="ASPARTIC PROTEINASE CDR1-RELATED"/>
    <property type="match status" value="1"/>
</dbReference>
<dbReference type="InterPro" id="IPR034161">
    <property type="entry name" value="Pepsin-like_plant"/>
</dbReference>
<keyword evidence="6" id="KW-0064">Aspartyl protease</keyword>
<keyword evidence="7" id="KW-0378">Hydrolase</keyword>
<comment type="caution">
    <text evidence="11">The sequence shown here is derived from an EMBL/GenBank/DDBJ whole genome shotgun (WGS) entry which is preliminary data.</text>
</comment>
<dbReference type="InterPro" id="IPR032799">
    <property type="entry name" value="TAXi_C"/>
</dbReference>
<dbReference type="PANTHER" id="PTHR47967">
    <property type="entry name" value="OS07G0603500 PROTEIN-RELATED"/>
    <property type="match status" value="1"/>
</dbReference>
<keyword evidence="4" id="KW-0645">Protease</keyword>